<feature type="transmembrane region" description="Helical" evidence="8">
    <location>
        <begin position="63"/>
        <end position="87"/>
    </location>
</feature>
<evidence type="ECO:0000313" key="9">
    <source>
        <dbReference type="EMBL" id="KAL1512900.1"/>
    </source>
</evidence>
<dbReference type="PANTHER" id="PTHR21143:SF104">
    <property type="entry name" value="GUSTATORY RECEPTOR 8A-RELATED"/>
    <property type="match status" value="1"/>
</dbReference>
<evidence type="ECO:0000256" key="1">
    <source>
        <dbReference type="ARBA" id="ARBA00004651"/>
    </source>
</evidence>
<name>A0ABD1F884_HYPHA</name>
<dbReference type="GO" id="GO:0005886">
    <property type="term" value="C:plasma membrane"/>
    <property type="evidence" value="ECO:0007669"/>
    <property type="project" value="UniProtKB-SubCell"/>
</dbReference>
<keyword evidence="5 8" id="KW-0472">Membrane</keyword>
<keyword evidence="2 8" id="KW-1003">Cell membrane</keyword>
<protein>
    <recommendedName>
        <fullName evidence="8">Gustatory receptor</fullName>
    </recommendedName>
</protein>
<keyword evidence="4 8" id="KW-1133">Transmembrane helix</keyword>
<evidence type="ECO:0000256" key="7">
    <source>
        <dbReference type="ARBA" id="ARBA00023224"/>
    </source>
</evidence>
<dbReference type="Proteomes" id="UP001566132">
    <property type="component" value="Unassembled WGS sequence"/>
</dbReference>
<reference evidence="9 10" key="1">
    <citation type="submission" date="2024-05" db="EMBL/GenBank/DDBJ databases">
        <title>Genetic variation in Jamaican populations of the coffee berry borer (Hypothenemus hampei).</title>
        <authorList>
            <person name="Errbii M."/>
            <person name="Myrie A."/>
        </authorList>
    </citation>
    <scope>NUCLEOTIDE SEQUENCE [LARGE SCALE GENOMIC DNA]</scope>
    <source>
        <strain evidence="9">JA-Hopewell-2020-01-JO</strain>
        <tissue evidence="9">Whole body</tissue>
    </source>
</reference>
<comment type="caution">
    <text evidence="9">The sequence shown here is derived from an EMBL/GenBank/DDBJ whole genome shotgun (WGS) entry which is preliminary data.</text>
</comment>
<gene>
    <name evidence="9" type="ORF">ABEB36_002404</name>
</gene>
<dbReference type="AlphaFoldDB" id="A0ABD1F884"/>
<keyword evidence="3 8" id="KW-0812">Transmembrane</keyword>
<dbReference type="PANTHER" id="PTHR21143">
    <property type="entry name" value="INVERTEBRATE GUSTATORY RECEPTOR"/>
    <property type="match status" value="1"/>
</dbReference>
<accession>A0ABD1F884</accession>
<feature type="transmembrane region" description="Helical" evidence="8">
    <location>
        <begin position="30"/>
        <end position="51"/>
    </location>
</feature>
<evidence type="ECO:0000256" key="8">
    <source>
        <dbReference type="RuleBase" id="RU363108"/>
    </source>
</evidence>
<comment type="similarity">
    <text evidence="8">Belongs to the insect chemoreceptor superfamily. Gustatory receptor (GR) family.</text>
</comment>
<comment type="function">
    <text evidence="8">Gustatory receptor which mediates acceptance or avoidance behavior, depending on its substrates.</text>
</comment>
<evidence type="ECO:0000256" key="3">
    <source>
        <dbReference type="ARBA" id="ARBA00022692"/>
    </source>
</evidence>
<feature type="transmembrane region" description="Helical" evidence="8">
    <location>
        <begin position="140"/>
        <end position="164"/>
    </location>
</feature>
<organism evidence="9 10">
    <name type="scientific">Hypothenemus hampei</name>
    <name type="common">Coffee berry borer</name>
    <dbReference type="NCBI Taxonomy" id="57062"/>
    <lineage>
        <taxon>Eukaryota</taxon>
        <taxon>Metazoa</taxon>
        <taxon>Ecdysozoa</taxon>
        <taxon>Arthropoda</taxon>
        <taxon>Hexapoda</taxon>
        <taxon>Insecta</taxon>
        <taxon>Pterygota</taxon>
        <taxon>Neoptera</taxon>
        <taxon>Endopterygota</taxon>
        <taxon>Coleoptera</taxon>
        <taxon>Polyphaga</taxon>
        <taxon>Cucujiformia</taxon>
        <taxon>Curculionidae</taxon>
        <taxon>Scolytinae</taxon>
        <taxon>Hypothenemus</taxon>
    </lineage>
</organism>
<dbReference type="GO" id="GO:0007165">
    <property type="term" value="P:signal transduction"/>
    <property type="evidence" value="ECO:0007669"/>
    <property type="project" value="UniProtKB-KW"/>
</dbReference>
<dbReference type="InterPro" id="IPR013604">
    <property type="entry name" value="7TM_chemorcpt"/>
</dbReference>
<evidence type="ECO:0000313" key="10">
    <source>
        <dbReference type="Proteomes" id="UP001566132"/>
    </source>
</evidence>
<sequence length="350" mass="40548">MNKFIRYLNKTYIKCLRVLLITPKNQKKTCLLLVYAVVIVVLFTTSICLRYEYNYKNFGQEILIMYGLYGVADLCECLAVLIILYTYRKTHLWQRLYKNINVLDEQECHATLIVAFFVQVLLIFYAIIDWNIRFTSLPEIFFVILTAMSSSVLFIYHLAVHTLYMSIVLEIKQKLIIAKEQLNSDLITMDVTDMYDSIYQAIEGGKIFNRLFGYQLLIFYFQWFVFSLNGLLNIVLMMNPEKYNYPSNMLENISLFICDVGLITFGLCAIAFVCDMVATEADKLMAACYAAQEKFHYNSREYQELQSLGSILGSGVLKFTAAKFVEIKRSTILSIMAAATTYFIAIVQFY</sequence>
<proteinExistence type="inferred from homology"/>
<feature type="transmembrane region" description="Helical" evidence="8">
    <location>
        <begin position="216"/>
        <end position="238"/>
    </location>
</feature>
<dbReference type="Pfam" id="PF08395">
    <property type="entry name" value="7tm_7"/>
    <property type="match status" value="1"/>
</dbReference>
<feature type="transmembrane region" description="Helical" evidence="8">
    <location>
        <begin position="253"/>
        <end position="274"/>
    </location>
</feature>
<keyword evidence="10" id="KW-1185">Reference proteome</keyword>
<feature type="transmembrane region" description="Helical" evidence="8">
    <location>
        <begin position="331"/>
        <end position="349"/>
    </location>
</feature>
<dbReference type="EMBL" id="JBDJPC010000002">
    <property type="protein sequence ID" value="KAL1512900.1"/>
    <property type="molecule type" value="Genomic_DNA"/>
</dbReference>
<comment type="subcellular location">
    <subcellularLocation>
        <location evidence="1 8">Cell membrane</location>
        <topology evidence="1 8">Multi-pass membrane protein</topology>
    </subcellularLocation>
</comment>
<evidence type="ECO:0000256" key="6">
    <source>
        <dbReference type="ARBA" id="ARBA00023170"/>
    </source>
</evidence>
<feature type="transmembrane region" description="Helical" evidence="8">
    <location>
        <begin position="108"/>
        <end position="128"/>
    </location>
</feature>
<evidence type="ECO:0000256" key="5">
    <source>
        <dbReference type="ARBA" id="ARBA00023136"/>
    </source>
</evidence>
<keyword evidence="6 8" id="KW-0675">Receptor</keyword>
<keyword evidence="7 8" id="KW-0807">Transducer</keyword>
<evidence type="ECO:0000256" key="4">
    <source>
        <dbReference type="ARBA" id="ARBA00022989"/>
    </source>
</evidence>
<evidence type="ECO:0000256" key="2">
    <source>
        <dbReference type="ARBA" id="ARBA00022475"/>
    </source>
</evidence>